<feature type="compositionally biased region" description="Polar residues" evidence="2">
    <location>
        <begin position="38"/>
        <end position="73"/>
    </location>
</feature>
<dbReference type="AlphaFoldDB" id="A0A9P4UL69"/>
<protein>
    <submittedName>
        <fullName evidence="3">IF4E-domain-containing protein</fullName>
    </submittedName>
</protein>
<feature type="region of interest" description="Disordered" evidence="2">
    <location>
        <begin position="1"/>
        <end position="73"/>
    </location>
</feature>
<reference evidence="3" key="1">
    <citation type="journal article" date="2020" name="Stud. Mycol.">
        <title>101 Dothideomycetes genomes: a test case for predicting lifestyles and emergence of pathogens.</title>
        <authorList>
            <person name="Haridas S."/>
            <person name="Albert R."/>
            <person name="Binder M."/>
            <person name="Bloem J."/>
            <person name="Labutti K."/>
            <person name="Salamov A."/>
            <person name="Andreopoulos B."/>
            <person name="Baker S."/>
            <person name="Barry K."/>
            <person name="Bills G."/>
            <person name="Bluhm B."/>
            <person name="Cannon C."/>
            <person name="Castanera R."/>
            <person name="Culley D."/>
            <person name="Daum C."/>
            <person name="Ezra D."/>
            <person name="Gonzalez J."/>
            <person name="Henrissat B."/>
            <person name="Kuo A."/>
            <person name="Liang C."/>
            <person name="Lipzen A."/>
            <person name="Lutzoni F."/>
            <person name="Magnuson J."/>
            <person name="Mondo S."/>
            <person name="Nolan M."/>
            <person name="Ohm R."/>
            <person name="Pangilinan J."/>
            <person name="Park H.-J."/>
            <person name="Ramirez L."/>
            <person name="Alfaro M."/>
            <person name="Sun H."/>
            <person name="Tritt A."/>
            <person name="Yoshinaga Y."/>
            <person name="Zwiers L.-H."/>
            <person name="Turgeon B."/>
            <person name="Goodwin S."/>
            <person name="Spatafora J."/>
            <person name="Crous P."/>
            <person name="Grigoriev I."/>
        </authorList>
    </citation>
    <scope>NUCLEOTIDE SEQUENCE</scope>
    <source>
        <strain evidence="3">CBS 116435</strain>
    </source>
</reference>
<comment type="similarity">
    <text evidence="1">Belongs to the eukaryotic initiation factor 4E family.</text>
</comment>
<dbReference type="PANTHER" id="PTHR11960:SF18">
    <property type="entry name" value="EUKARYOTIC TRANSLATION INITIATION FACTOR 4E HOMOLOGOUS PROTEIN, ISOFORM B"/>
    <property type="match status" value="1"/>
</dbReference>
<dbReference type="InterPro" id="IPR019770">
    <property type="entry name" value="TIF_eIF_4E_CS"/>
</dbReference>
<dbReference type="GO" id="GO:0000340">
    <property type="term" value="F:RNA 7-methylguanosine cap binding"/>
    <property type="evidence" value="ECO:0007669"/>
    <property type="project" value="TreeGrafter"/>
</dbReference>
<dbReference type="Proteomes" id="UP000799441">
    <property type="component" value="Unassembled WGS sequence"/>
</dbReference>
<dbReference type="EMBL" id="MU003842">
    <property type="protein sequence ID" value="KAF2717508.1"/>
    <property type="molecule type" value="Genomic_DNA"/>
</dbReference>
<dbReference type="GO" id="GO:0003743">
    <property type="term" value="F:translation initiation factor activity"/>
    <property type="evidence" value="ECO:0007669"/>
    <property type="project" value="UniProtKB-KW"/>
</dbReference>
<feature type="compositionally biased region" description="Low complexity" evidence="2">
    <location>
        <begin position="106"/>
        <end position="117"/>
    </location>
</feature>
<feature type="compositionally biased region" description="Basic and acidic residues" evidence="2">
    <location>
        <begin position="354"/>
        <end position="369"/>
    </location>
</feature>
<keyword evidence="4" id="KW-1185">Reference proteome</keyword>
<feature type="compositionally biased region" description="Polar residues" evidence="2">
    <location>
        <begin position="12"/>
        <end position="31"/>
    </location>
</feature>
<evidence type="ECO:0000313" key="4">
    <source>
        <dbReference type="Proteomes" id="UP000799441"/>
    </source>
</evidence>
<keyword evidence="1" id="KW-0694">RNA-binding</keyword>
<dbReference type="PANTHER" id="PTHR11960">
    <property type="entry name" value="EUKARYOTIC TRANSLATION INITIATION FACTOR 4E RELATED"/>
    <property type="match status" value="1"/>
</dbReference>
<comment type="caution">
    <text evidence="3">The sequence shown here is derived from an EMBL/GenBank/DDBJ whole genome shotgun (WGS) entry which is preliminary data.</text>
</comment>
<dbReference type="SUPFAM" id="SSF55418">
    <property type="entry name" value="eIF4e-like"/>
    <property type="match status" value="1"/>
</dbReference>
<feature type="compositionally biased region" description="Low complexity" evidence="2">
    <location>
        <begin position="1"/>
        <end position="11"/>
    </location>
</feature>
<dbReference type="InterPro" id="IPR001040">
    <property type="entry name" value="TIF_eIF_4E"/>
</dbReference>
<dbReference type="InterPro" id="IPR023398">
    <property type="entry name" value="TIF_eIF4e-like"/>
</dbReference>
<accession>A0A9P4UL69</accession>
<keyword evidence="1" id="KW-0648">Protein biosynthesis</keyword>
<organism evidence="3 4">
    <name type="scientific">Polychaeton citri CBS 116435</name>
    <dbReference type="NCBI Taxonomy" id="1314669"/>
    <lineage>
        <taxon>Eukaryota</taxon>
        <taxon>Fungi</taxon>
        <taxon>Dikarya</taxon>
        <taxon>Ascomycota</taxon>
        <taxon>Pezizomycotina</taxon>
        <taxon>Dothideomycetes</taxon>
        <taxon>Dothideomycetidae</taxon>
        <taxon>Capnodiales</taxon>
        <taxon>Capnodiaceae</taxon>
        <taxon>Polychaeton</taxon>
    </lineage>
</organism>
<evidence type="ECO:0000256" key="1">
    <source>
        <dbReference type="RuleBase" id="RU004374"/>
    </source>
</evidence>
<evidence type="ECO:0000313" key="3">
    <source>
        <dbReference type="EMBL" id="KAF2717508.1"/>
    </source>
</evidence>
<feature type="region of interest" description="Disordered" evidence="2">
    <location>
        <begin position="98"/>
        <end position="174"/>
    </location>
</feature>
<dbReference type="PROSITE" id="PS00813">
    <property type="entry name" value="IF4E"/>
    <property type="match status" value="1"/>
</dbReference>
<sequence length="387" mass="41946">MANSENANASSPSDLWTRRSQSQTSKLSLAVNNRDRTANPSDSDGHTPSSSKRFGSLSRGNTLTSLSGGNVQSPTATGVSPAFGFGTGAFASFGSGATGGGGGGKTPTAKTPSAKTPGQTASTGFAWGQQKDKDSQGSSEEREKDTPKRPAPRKSLSSFQRSGPTAPALAEPPVTVRDTSKDAYHLRYSWILYLRPPTGKNVDYEASIKPQARFSTAREFFTGYTHLKRPSALPVVSDYHIFREGIRPVWEDEANRAGGKWILRLKKGVADRYWEELLFALIGDQFTEASDEVCGAVVSVRQGEDVISIWTRQNGGRNVRVRETLKRVLSLPQDTQMQFKSHDASIEQRAQADQAREQKGGPGYGEKRRNTTRGATTAPEDDEDVKA</sequence>
<dbReference type="Gene3D" id="3.30.760.10">
    <property type="entry name" value="RNA Cap, Translation Initiation Factor Eif4e"/>
    <property type="match status" value="1"/>
</dbReference>
<gene>
    <name evidence="3" type="ORF">K431DRAFT_323095</name>
</gene>
<dbReference type="OrthoDB" id="590761at2759"/>
<feature type="compositionally biased region" description="Basic and acidic residues" evidence="2">
    <location>
        <begin position="130"/>
        <end position="148"/>
    </location>
</feature>
<dbReference type="GO" id="GO:0016281">
    <property type="term" value="C:eukaryotic translation initiation factor 4F complex"/>
    <property type="evidence" value="ECO:0007669"/>
    <property type="project" value="TreeGrafter"/>
</dbReference>
<proteinExistence type="inferred from homology"/>
<keyword evidence="1" id="KW-0396">Initiation factor</keyword>
<name>A0A9P4UL69_9PEZI</name>
<evidence type="ECO:0000256" key="2">
    <source>
        <dbReference type="SAM" id="MobiDB-lite"/>
    </source>
</evidence>
<dbReference type="Pfam" id="PF01652">
    <property type="entry name" value="IF4E"/>
    <property type="match status" value="1"/>
</dbReference>
<feature type="region of interest" description="Disordered" evidence="2">
    <location>
        <begin position="336"/>
        <end position="387"/>
    </location>
</feature>